<evidence type="ECO:0000256" key="2">
    <source>
        <dbReference type="SAM" id="MobiDB-lite"/>
    </source>
</evidence>
<accession>A0A5N6ZVR6</accession>
<dbReference type="Proteomes" id="UP000326268">
    <property type="component" value="Unassembled WGS sequence"/>
</dbReference>
<evidence type="ECO:0000256" key="1">
    <source>
        <dbReference type="SAM" id="Coils"/>
    </source>
</evidence>
<feature type="region of interest" description="Disordered" evidence="2">
    <location>
        <begin position="1"/>
        <end position="44"/>
    </location>
</feature>
<gene>
    <name evidence="3" type="ORF">BDV27DRAFT_29229</name>
</gene>
<sequence>MNQYERRQKKRKNKKKGTKARGEHKGGNTGAQPSERIKAKQNPSSEVLPSSIILPLKDQHVLLSYLQHVLEEMCENFGAKHHQCQSLFEERGWTEPKSLELHIWCRVILDCRDKLPPVLAAVRDEERRDILRTCTNIRHSAVHRLSQDAGKILQSLEAGIGLAKMHQDAAVVQHIQNLRSDFQAIIENTWSRKHASQDKLRIRLEQILAEQARLEQRAKEDAKTEIDNYFREAGARLTDCVNSISHKTVPAAEVMFDSDSFSEPDIDKTLLEAEKACIAPLAKFPR</sequence>
<dbReference type="AlphaFoldDB" id="A0A5N6ZVR6"/>
<feature type="coiled-coil region" evidence="1">
    <location>
        <begin position="197"/>
        <end position="232"/>
    </location>
</feature>
<organism evidence="3 4">
    <name type="scientific">Aspergillus caelatus</name>
    <dbReference type="NCBI Taxonomy" id="61420"/>
    <lineage>
        <taxon>Eukaryota</taxon>
        <taxon>Fungi</taxon>
        <taxon>Dikarya</taxon>
        <taxon>Ascomycota</taxon>
        <taxon>Pezizomycotina</taxon>
        <taxon>Eurotiomycetes</taxon>
        <taxon>Eurotiomycetidae</taxon>
        <taxon>Eurotiales</taxon>
        <taxon>Aspergillaceae</taxon>
        <taxon>Aspergillus</taxon>
        <taxon>Aspergillus subgen. Circumdati</taxon>
    </lineage>
</organism>
<dbReference type="GeneID" id="43660693"/>
<dbReference type="EMBL" id="ML737738">
    <property type="protein sequence ID" value="KAE8361373.1"/>
    <property type="molecule type" value="Genomic_DNA"/>
</dbReference>
<proteinExistence type="predicted"/>
<evidence type="ECO:0008006" key="5">
    <source>
        <dbReference type="Google" id="ProtNLM"/>
    </source>
</evidence>
<evidence type="ECO:0000313" key="4">
    <source>
        <dbReference type="Proteomes" id="UP000326268"/>
    </source>
</evidence>
<dbReference type="OrthoDB" id="5324651at2759"/>
<feature type="compositionally biased region" description="Basic residues" evidence="2">
    <location>
        <begin position="7"/>
        <end position="19"/>
    </location>
</feature>
<reference evidence="3 4" key="1">
    <citation type="submission" date="2019-04" db="EMBL/GenBank/DDBJ databases">
        <title>Friends and foes A comparative genomics studyof 23 Aspergillus species from section Flavi.</title>
        <authorList>
            <consortium name="DOE Joint Genome Institute"/>
            <person name="Kjaerbolling I."/>
            <person name="Vesth T."/>
            <person name="Frisvad J.C."/>
            <person name="Nybo J.L."/>
            <person name="Theobald S."/>
            <person name="Kildgaard S."/>
            <person name="Isbrandt T."/>
            <person name="Kuo A."/>
            <person name="Sato A."/>
            <person name="Lyhne E.K."/>
            <person name="Kogle M.E."/>
            <person name="Wiebenga A."/>
            <person name="Kun R.S."/>
            <person name="Lubbers R.J."/>
            <person name="Makela M.R."/>
            <person name="Barry K."/>
            <person name="Chovatia M."/>
            <person name="Clum A."/>
            <person name="Daum C."/>
            <person name="Haridas S."/>
            <person name="He G."/>
            <person name="LaButti K."/>
            <person name="Lipzen A."/>
            <person name="Mondo S."/>
            <person name="Riley R."/>
            <person name="Salamov A."/>
            <person name="Simmons B.A."/>
            <person name="Magnuson J.K."/>
            <person name="Henrissat B."/>
            <person name="Mortensen U.H."/>
            <person name="Larsen T.O."/>
            <person name="Devries R.P."/>
            <person name="Grigoriev I.V."/>
            <person name="Machida M."/>
            <person name="Baker S.E."/>
            <person name="Andersen M.R."/>
        </authorList>
    </citation>
    <scope>NUCLEOTIDE SEQUENCE [LARGE SCALE GENOMIC DNA]</scope>
    <source>
        <strain evidence="3 4">CBS 763.97</strain>
    </source>
</reference>
<dbReference type="RefSeq" id="XP_031924454.1">
    <property type="nucleotide sequence ID" value="XM_032076247.1"/>
</dbReference>
<name>A0A5N6ZVR6_9EURO</name>
<evidence type="ECO:0000313" key="3">
    <source>
        <dbReference type="EMBL" id="KAE8361373.1"/>
    </source>
</evidence>
<keyword evidence="1" id="KW-0175">Coiled coil</keyword>
<keyword evidence="4" id="KW-1185">Reference proteome</keyword>
<protein>
    <recommendedName>
        <fullName evidence="5">Ubiquinol-cytochrome-c reductase cytochrome c1</fullName>
    </recommendedName>
</protein>